<dbReference type="InterPro" id="IPR006775">
    <property type="entry name" value="GH116_catalytic"/>
</dbReference>
<dbReference type="PANTHER" id="PTHR12654:SF0">
    <property type="entry name" value="NON-LYSOSOMAL GLUCOSYLCERAMIDASE"/>
    <property type="match status" value="1"/>
</dbReference>
<dbReference type="InterPro" id="IPR012341">
    <property type="entry name" value="6hp_glycosidase-like_sf"/>
</dbReference>
<dbReference type="EMBL" id="VXPY01000069">
    <property type="protein sequence ID" value="MYD90611.1"/>
    <property type="molecule type" value="Genomic_DNA"/>
</dbReference>
<dbReference type="AlphaFoldDB" id="A0A6B1DTM7"/>
<accession>A0A6B1DTM7</accession>
<reference evidence="4" key="1">
    <citation type="submission" date="2019-09" db="EMBL/GenBank/DDBJ databases">
        <title>Characterisation of the sponge microbiome using genome-centric metagenomics.</title>
        <authorList>
            <person name="Engelberts J.P."/>
            <person name="Robbins S.J."/>
            <person name="De Goeij J.M."/>
            <person name="Aranda M."/>
            <person name="Bell S.C."/>
            <person name="Webster N.S."/>
        </authorList>
    </citation>
    <scope>NUCLEOTIDE SEQUENCE</scope>
    <source>
        <strain evidence="4">SB0662_bin_9</strain>
    </source>
</reference>
<proteinExistence type="predicted"/>
<protein>
    <recommendedName>
        <fullName evidence="5">Glycosyl-hydrolase family 116 catalytic region domain-containing protein</fullName>
    </recommendedName>
</protein>
<dbReference type="Gene3D" id="1.50.10.10">
    <property type="match status" value="1"/>
</dbReference>
<feature type="domain" description="Glycosyl-hydrolase family 116 catalytic region" evidence="2">
    <location>
        <begin position="412"/>
        <end position="748"/>
    </location>
</feature>
<dbReference type="SUPFAM" id="SSF48208">
    <property type="entry name" value="Six-hairpin glycosidases"/>
    <property type="match status" value="1"/>
</dbReference>
<organism evidence="4">
    <name type="scientific">Caldilineaceae bacterium SB0662_bin_9</name>
    <dbReference type="NCBI Taxonomy" id="2605258"/>
    <lineage>
        <taxon>Bacteria</taxon>
        <taxon>Bacillati</taxon>
        <taxon>Chloroflexota</taxon>
        <taxon>Caldilineae</taxon>
        <taxon>Caldilineales</taxon>
        <taxon>Caldilineaceae</taxon>
    </lineage>
</organism>
<dbReference type="InterPro" id="IPR052566">
    <property type="entry name" value="Non-lysos_glucosylceramidase"/>
</dbReference>
<evidence type="ECO:0000259" key="2">
    <source>
        <dbReference type="Pfam" id="PF04685"/>
    </source>
</evidence>
<evidence type="ECO:0000259" key="3">
    <source>
        <dbReference type="Pfam" id="PF12215"/>
    </source>
</evidence>
<dbReference type="PANTHER" id="PTHR12654">
    <property type="entry name" value="BILE ACID BETA-GLUCOSIDASE-RELATED"/>
    <property type="match status" value="1"/>
</dbReference>
<evidence type="ECO:0000313" key="4">
    <source>
        <dbReference type="EMBL" id="MYD90611.1"/>
    </source>
</evidence>
<dbReference type="Pfam" id="PF04685">
    <property type="entry name" value="DUF608"/>
    <property type="match status" value="1"/>
</dbReference>
<dbReference type="GO" id="GO:0008422">
    <property type="term" value="F:beta-glucosidase activity"/>
    <property type="evidence" value="ECO:0007669"/>
    <property type="project" value="TreeGrafter"/>
</dbReference>
<gene>
    <name evidence="4" type="ORF">F4Y08_09795</name>
</gene>
<sequence>MSFEFEHPRFFPRHIPHADWQEFSAEGYRHSVTGVVYRGEPRPTCGMPVGGLDTGCLDIEPNGMLGYVTIFNELVSPRGLANMPFMGYRTEGRTRVLATDRRAKEDTPTPAASPHQFPPTDYTPRYRQLDLSGVELCRSVDYWGHYPVLDMEFDTGDSLEVGVRAFHPFLPGVRDASLLPGAVFSIRLRNCADDACRGVFLFSLPGFGGGKSEEGEQVERVTMKPDPALEAVQVHRLSDRPGRRMAYALAVVEPPGGCTWGAGLDADGDRWAAAGAALSEPASGESGLSVRIPFALEPGSSTELTVLLAWHAPIWMGGGTPGADASSSFVHMYERTWPDLETVLQDLASRQTSYLDRVIAWQEVLYQASEVPGWLADSLINNLHLLTECSVWAQEGWAGSEWVLPSLGLFALNECPRGCPQLECLPCSFYGNIPLLYFFPDAALATLHGYRAYQFPDGRPPWIFGGITARDKDNRDPYDMAAPDRGYQTVLNGACYIVMADRYWRTSRDDVFLAEFWESLKRCNDFALALRPAYGDSQVVAMPEPGTDTEGLGDTEWFEAPEPGWKGYVTHAGGIRLAQVAIMRRMALAMDDSEYVAKCDDWLAAGGKALEEILWNETCYWNFREPDTETESDLVFGYQLDGHWITSWHGVDAVFPADRVSVTLQTIRDINCGLSQSGAVNYANPDGTVAQVGGYGPYSYFPPELFMLAMTYMYEGSRDFGMDLLRRCLANIVHWGYVWDFPNTTRGDADTGQRTFGADYYQNLMLWAVPAALAGGDMAAPQGADGLVQRMLDAAQLGTVAS</sequence>
<feature type="region of interest" description="Disordered" evidence="1">
    <location>
        <begin position="100"/>
        <end position="122"/>
    </location>
</feature>
<name>A0A6B1DTM7_9CHLR</name>
<evidence type="ECO:0008006" key="5">
    <source>
        <dbReference type="Google" id="ProtNLM"/>
    </source>
</evidence>
<dbReference type="GO" id="GO:0005975">
    <property type="term" value="P:carbohydrate metabolic process"/>
    <property type="evidence" value="ECO:0007669"/>
    <property type="project" value="InterPro"/>
</dbReference>
<evidence type="ECO:0000256" key="1">
    <source>
        <dbReference type="SAM" id="MobiDB-lite"/>
    </source>
</evidence>
<dbReference type="InterPro" id="IPR024462">
    <property type="entry name" value="GH116_N"/>
</dbReference>
<dbReference type="Pfam" id="PF12215">
    <property type="entry name" value="Glyco_hydr_116N"/>
    <property type="match status" value="1"/>
</dbReference>
<dbReference type="InterPro" id="IPR008928">
    <property type="entry name" value="6-hairpin_glycosidase_sf"/>
</dbReference>
<feature type="domain" description="Glycosyl-hydrolase family 116 N-terminal" evidence="3">
    <location>
        <begin position="46"/>
        <end position="348"/>
    </location>
</feature>
<comment type="caution">
    <text evidence="4">The sequence shown here is derived from an EMBL/GenBank/DDBJ whole genome shotgun (WGS) entry which is preliminary data.</text>
</comment>